<gene>
    <name evidence="2" type="ORF">SPRG_12714</name>
</gene>
<keyword evidence="3" id="KW-1185">Reference proteome</keyword>
<protein>
    <recommendedName>
        <fullName evidence="1">N-acetyltransferase domain-containing protein</fullName>
    </recommendedName>
</protein>
<dbReference type="GeneID" id="24134651"/>
<dbReference type="EMBL" id="KK583268">
    <property type="protein sequence ID" value="KDO22433.1"/>
    <property type="molecule type" value="Genomic_DNA"/>
</dbReference>
<dbReference type="Proteomes" id="UP000030745">
    <property type="component" value="Unassembled WGS sequence"/>
</dbReference>
<evidence type="ECO:0000313" key="2">
    <source>
        <dbReference type="EMBL" id="KDO22433.1"/>
    </source>
</evidence>
<evidence type="ECO:0000313" key="3">
    <source>
        <dbReference type="Proteomes" id="UP000030745"/>
    </source>
</evidence>
<dbReference type="OMA" id="MLWDEAI"/>
<sequence>MTPEALYEASAQAMLWDEAISMAIAQDVEPTTSHSFYQLAKPACMMLLDHKSDDVAESMRCLLASLDASETPMIVTMFPTPLPADSGLEALGAMWTDRVRVEAILFGYPPTGYVDRLRVALAHMFPRDVHWLAYDDSDVIGYMTLRYTRGVAYLQGAGVLATHRRRGLTRHLLSLAIRDAMEKTYTTMVTTGCDAPAEATWTALGFSQVVGTLESYSRAPSSSSASP</sequence>
<reference evidence="2 3" key="1">
    <citation type="journal article" date="2013" name="PLoS Genet.">
        <title>Distinctive expansion of potential virulence genes in the genome of the oomycete fish pathogen Saprolegnia parasitica.</title>
        <authorList>
            <person name="Jiang R.H."/>
            <person name="de Bruijn I."/>
            <person name="Haas B.J."/>
            <person name="Belmonte R."/>
            <person name="Lobach L."/>
            <person name="Christie J."/>
            <person name="van den Ackerveken G."/>
            <person name="Bottin A."/>
            <person name="Bulone V."/>
            <person name="Diaz-Moreno S.M."/>
            <person name="Dumas B."/>
            <person name="Fan L."/>
            <person name="Gaulin E."/>
            <person name="Govers F."/>
            <person name="Grenville-Briggs L.J."/>
            <person name="Horner N.R."/>
            <person name="Levin J.Z."/>
            <person name="Mammella M."/>
            <person name="Meijer H.J."/>
            <person name="Morris P."/>
            <person name="Nusbaum C."/>
            <person name="Oome S."/>
            <person name="Phillips A.J."/>
            <person name="van Rooyen D."/>
            <person name="Rzeszutek E."/>
            <person name="Saraiva M."/>
            <person name="Secombes C.J."/>
            <person name="Seidl M.F."/>
            <person name="Snel B."/>
            <person name="Stassen J.H."/>
            <person name="Sykes S."/>
            <person name="Tripathy S."/>
            <person name="van den Berg H."/>
            <person name="Vega-Arreguin J.C."/>
            <person name="Wawra S."/>
            <person name="Young S.K."/>
            <person name="Zeng Q."/>
            <person name="Dieguez-Uribeondo J."/>
            <person name="Russ C."/>
            <person name="Tyler B.M."/>
            <person name="van West P."/>
        </authorList>
    </citation>
    <scope>NUCLEOTIDE SEQUENCE [LARGE SCALE GENOMIC DNA]</scope>
    <source>
        <strain evidence="2 3">CBS 223.65</strain>
    </source>
</reference>
<evidence type="ECO:0000259" key="1">
    <source>
        <dbReference type="PROSITE" id="PS51186"/>
    </source>
</evidence>
<name>A0A067BVX3_SAPPC</name>
<feature type="domain" description="N-acetyltransferase" evidence="1">
    <location>
        <begin position="88"/>
        <end position="227"/>
    </location>
</feature>
<dbReference type="InterPro" id="IPR000182">
    <property type="entry name" value="GNAT_dom"/>
</dbReference>
<dbReference type="KEGG" id="spar:SPRG_12714"/>
<dbReference type="OrthoDB" id="2102940at2759"/>
<dbReference type="AlphaFoldDB" id="A0A067BVX3"/>
<dbReference type="RefSeq" id="XP_012206821.1">
    <property type="nucleotide sequence ID" value="XM_012351431.1"/>
</dbReference>
<dbReference type="CDD" id="cd04301">
    <property type="entry name" value="NAT_SF"/>
    <property type="match status" value="1"/>
</dbReference>
<dbReference type="GO" id="GO:0016747">
    <property type="term" value="F:acyltransferase activity, transferring groups other than amino-acyl groups"/>
    <property type="evidence" value="ECO:0007669"/>
    <property type="project" value="InterPro"/>
</dbReference>
<dbReference type="VEuPathDB" id="FungiDB:SPRG_12714"/>
<dbReference type="SUPFAM" id="SSF55729">
    <property type="entry name" value="Acyl-CoA N-acyltransferases (Nat)"/>
    <property type="match status" value="1"/>
</dbReference>
<accession>A0A067BVX3</accession>
<dbReference type="PROSITE" id="PS51186">
    <property type="entry name" value="GNAT"/>
    <property type="match status" value="1"/>
</dbReference>
<proteinExistence type="predicted"/>
<dbReference type="Gene3D" id="3.40.630.30">
    <property type="match status" value="1"/>
</dbReference>
<dbReference type="InterPro" id="IPR016181">
    <property type="entry name" value="Acyl_CoA_acyltransferase"/>
</dbReference>
<dbReference type="Pfam" id="PF00583">
    <property type="entry name" value="Acetyltransf_1"/>
    <property type="match status" value="1"/>
</dbReference>
<organism evidence="2 3">
    <name type="scientific">Saprolegnia parasitica (strain CBS 223.65)</name>
    <dbReference type="NCBI Taxonomy" id="695850"/>
    <lineage>
        <taxon>Eukaryota</taxon>
        <taxon>Sar</taxon>
        <taxon>Stramenopiles</taxon>
        <taxon>Oomycota</taxon>
        <taxon>Saprolegniomycetes</taxon>
        <taxon>Saprolegniales</taxon>
        <taxon>Saprolegniaceae</taxon>
        <taxon>Saprolegnia</taxon>
    </lineage>
</organism>